<dbReference type="InterPro" id="IPR011009">
    <property type="entry name" value="Kinase-like_dom_sf"/>
</dbReference>
<dbReference type="InterPro" id="IPR008271">
    <property type="entry name" value="Ser/Thr_kinase_AS"/>
</dbReference>
<evidence type="ECO:0000256" key="5">
    <source>
        <dbReference type="PROSITE-ProRule" id="PRU10141"/>
    </source>
</evidence>
<dbReference type="Gene3D" id="1.10.510.10">
    <property type="entry name" value="Transferase(Phosphotransferase) domain 1"/>
    <property type="match status" value="1"/>
</dbReference>
<name>A0A327WQV2_9GAMM</name>
<evidence type="ECO:0000256" key="3">
    <source>
        <dbReference type="ARBA" id="ARBA00022777"/>
    </source>
</evidence>
<protein>
    <submittedName>
        <fullName evidence="8">Serine/threonine protein kinase</fullName>
    </submittedName>
</protein>
<feature type="region of interest" description="Disordered" evidence="6">
    <location>
        <begin position="1"/>
        <end position="29"/>
    </location>
</feature>
<evidence type="ECO:0000256" key="2">
    <source>
        <dbReference type="ARBA" id="ARBA00022741"/>
    </source>
</evidence>
<dbReference type="RefSeq" id="WP_111570046.1">
    <property type="nucleotide sequence ID" value="NZ_PIPK01000011.1"/>
</dbReference>
<keyword evidence="3 8" id="KW-0418">Kinase</keyword>
<dbReference type="PANTHER" id="PTHR43289">
    <property type="entry name" value="MITOGEN-ACTIVATED PROTEIN KINASE KINASE KINASE 20-RELATED"/>
    <property type="match status" value="1"/>
</dbReference>
<dbReference type="SMART" id="SM00220">
    <property type="entry name" value="S_TKc"/>
    <property type="match status" value="1"/>
</dbReference>
<evidence type="ECO:0000256" key="6">
    <source>
        <dbReference type="SAM" id="MobiDB-lite"/>
    </source>
</evidence>
<evidence type="ECO:0000313" key="11">
    <source>
        <dbReference type="Proteomes" id="UP000287865"/>
    </source>
</evidence>
<comment type="caution">
    <text evidence="8">The sequence shown here is derived from an EMBL/GenBank/DDBJ whole genome shotgun (WGS) entry which is preliminary data.</text>
</comment>
<dbReference type="PROSITE" id="PS00107">
    <property type="entry name" value="PROTEIN_KINASE_ATP"/>
    <property type="match status" value="1"/>
</dbReference>
<dbReference type="EMBL" id="QLMD01000012">
    <property type="protein sequence ID" value="RAJ94925.1"/>
    <property type="molecule type" value="Genomic_DNA"/>
</dbReference>
<feature type="binding site" evidence="5">
    <location>
        <position position="74"/>
    </location>
    <ligand>
        <name>ATP</name>
        <dbReference type="ChEBI" id="CHEBI:30616"/>
    </ligand>
</feature>
<feature type="compositionally biased region" description="Polar residues" evidence="6">
    <location>
        <begin position="1"/>
        <end position="13"/>
    </location>
</feature>
<keyword evidence="2 5" id="KW-0547">Nucleotide-binding</keyword>
<accession>A0A327WQV2</accession>
<dbReference type="AlphaFoldDB" id="A0A327WQV2"/>
<keyword evidence="11" id="KW-1185">Reference proteome</keyword>
<reference evidence="9 11" key="1">
    <citation type="journal article" date="2018" name="Front. Microbiol.">
        <title>Genome-Based Analysis Reveals the Taxonomy and Diversity of the Family Idiomarinaceae.</title>
        <authorList>
            <person name="Liu Y."/>
            <person name="Lai Q."/>
            <person name="Shao Z."/>
        </authorList>
    </citation>
    <scope>NUCLEOTIDE SEQUENCE [LARGE SCALE GENOMIC DNA]</scope>
    <source>
        <strain evidence="9 11">CF12-14</strain>
    </source>
</reference>
<reference evidence="8 10" key="2">
    <citation type="submission" date="2018-06" db="EMBL/GenBank/DDBJ databases">
        <title>Genomic Encyclopedia of Type Strains, Phase III (KMG-III): the genomes of soil and plant-associated and newly described type strains.</title>
        <authorList>
            <person name="Whitman W."/>
        </authorList>
    </citation>
    <scope>NUCLEOTIDE SEQUENCE [LARGE SCALE GENOMIC DNA]</scope>
    <source>
        <strain evidence="8 10">CGMCC 1.15366</strain>
    </source>
</reference>
<dbReference type="InterPro" id="IPR000719">
    <property type="entry name" value="Prot_kinase_dom"/>
</dbReference>
<gene>
    <name evidence="8" type="ORF">B0I24_11211</name>
    <name evidence="9" type="ORF">CWE07_11150</name>
</gene>
<dbReference type="CDD" id="cd14014">
    <property type="entry name" value="STKc_PknB_like"/>
    <property type="match status" value="1"/>
</dbReference>
<dbReference type="Gene3D" id="3.30.200.20">
    <property type="entry name" value="Phosphorylase Kinase, domain 1"/>
    <property type="match status" value="1"/>
</dbReference>
<dbReference type="PROSITE" id="PS00108">
    <property type="entry name" value="PROTEIN_KINASE_ST"/>
    <property type="match status" value="1"/>
</dbReference>
<proteinExistence type="predicted"/>
<dbReference type="OrthoDB" id="9801841at2"/>
<dbReference type="InterPro" id="IPR017441">
    <property type="entry name" value="Protein_kinase_ATP_BS"/>
</dbReference>
<sequence>MTDSNKPNASHLGSSDYDDEPTLASHDAQPQYARHTFPYPINRRYRCLGLLGQGSSGAVYKAFDSQLQREVALKFIHQDQLAERQRLLAEARVLAKLEHPHICKVYEVAEEGAAVYLVMSYIDGAHLNQWREQFSLQQRVRIIADIADALDSAHQQGIVHCDVKPANIVLRQGTHQVDAILVDFGIAHASYHSVTGVSGAGTESYMAPERLNSELDSVAPGPAIDIYALGATLRFILTGSHSSDMQALPKDLRLIIQHCLAVDPSQRYPSAAQLHADLCAWLEQRPISLRRSPLYVTQRLWSRSRWFRATTIGVMIVSLASFSFFTSYQQTQHQRQLEQLDLSAQVVQREYQIESIYRAPRHNVRASLQALRADADRWYTNAAEQPDWLAATHFAAAGRIYYQLFDNERALASLSRAWQLGDRSERTATTYALTINRFAFDAKRQARALPTPAQREQAIADAQQTYNALALDILQQSRNTSLPRDYLRALQLYLNDAPEQALRVLRNAQFPHWFYQGYELQLQISEELAQDVLDGYTDGDYLDLVRINERAFERLTERVPSYMPAYLLRSALLLALQVTRENEHPQYRANATSWMDDLPGLYTQMQRLDPNHPEYLSMHARYYMLLHVRLHLAELTPSHYLQLGARLYEQSLRESYRRGWSDDQRINIYQGILRHYESYLNYLTNNGRDASQVLARYQVVLHQVPTLYRGSNFYMSLANAYASQARQADTYQARNSLFEAADEAYAEAQRRSPELLGIQANYARILNTWAQYLPKPMARDTRSRAIDLISPVLEQAPNNVAVNFNYGTIYLDQAGLVGNLGDQELAADLMDKADRAMAHMVSLAPLLDIGRQRWADIYLFFNHLLPEPLSEAARFAKIIEILDLDNFSPQESSMSYVRYMELLQQRHFATQQAEYLNELKRVLLDVLIPDIEARGEGIHAYADYARNLLYLSLHTNDPAQQQAWLSSADAYFSKQTDSSLSRFNVTDTANITAAKLAKVMGLTIQTGAHQSELQAALAQLSQTCAQGIALEEEGFIRDMFLVEAQRIWALVEQHTQVSCAAPAA</sequence>
<dbReference type="Proteomes" id="UP000249203">
    <property type="component" value="Unassembled WGS sequence"/>
</dbReference>
<evidence type="ECO:0000256" key="1">
    <source>
        <dbReference type="ARBA" id="ARBA00022679"/>
    </source>
</evidence>
<keyword evidence="8" id="KW-0723">Serine/threonine-protein kinase</keyword>
<keyword evidence="4 5" id="KW-0067">ATP-binding</keyword>
<keyword evidence="1" id="KW-0808">Transferase</keyword>
<dbReference type="GO" id="GO:0005524">
    <property type="term" value="F:ATP binding"/>
    <property type="evidence" value="ECO:0007669"/>
    <property type="project" value="UniProtKB-UniRule"/>
</dbReference>
<dbReference type="PANTHER" id="PTHR43289:SF6">
    <property type="entry name" value="SERINE_THREONINE-PROTEIN KINASE NEKL-3"/>
    <property type="match status" value="1"/>
</dbReference>
<evidence type="ECO:0000313" key="8">
    <source>
        <dbReference type="EMBL" id="RAJ94925.1"/>
    </source>
</evidence>
<evidence type="ECO:0000259" key="7">
    <source>
        <dbReference type="PROSITE" id="PS50011"/>
    </source>
</evidence>
<dbReference type="GO" id="GO:0004674">
    <property type="term" value="F:protein serine/threonine kinase activity"/>
    <property type="evidence" value="ECO:0007669"/>
    <property type="project" value="UniProtKB-KW"/>
</dbReference>
<dbReference type="PROSITE" id="PS50011">
    <property type="entry name" value="PROTEIN_KINASE_DOM"/>
    <property type="match status" value="1"/>
</dbReference>
<evidence type="ECO:0000256" key="4">
    <source>
        <dbReference type="ARBA" id="ARBA00022840"/>
    </source>
</evidence>
<dbReference type="EMBL" id="PIPK01000011">
    <property type="protein sequence ID" value="RUO22137.1"/>
    <property type="molecule type" value="Genomic_DNA"/>
</dbReference>
<dbReference type="SUPFAM" id="SSF56112">
    <property type="entry name" value="Protein kinase-like (PK-like)"/>
    <property type="match status" value="1"/>
</dbReference>
<organism evidence="8 10">
    <name type="scientific">Aliidiomarina maris</name>
    <dbReference type="NCBI Taxonomy" id="531312"/>
    <lineage>
        <taxon>Bacteria</taxon>
        <taxon>Pseudomonadati</taxon>
        <taxon>Pseudomonadota</taxon>
        <taxon>Gammaproteobacteria</taxon>
        <taxon>Alteromonadales</taxon>
        <taxon>Idiomarinaceae</taxon>
        <taxon>Aliidiomarina</taxon>
    </lineage>
</organism>
<dbReference type="Pfam" id="PF00069">
    <property type="entry name" value="Pkinase"/>
    <property type="match status" value="1"/>
</dbReference>
<evidence type="ECO:0000313" key="9">
    <source>
        <dbReference type="EMBL" id="RUO22137.1"/>
    </source>
</evidence>
<feature type="domain" description="Protein kinase" evidence="7">
    <location>
        <begin position="45"/>
        <end position="282"/>
    </location>
</feature>
<evidence type="ECO:0000313" key="10">
    <source>
        <dbReference type="Proteomes" id="UP000249203"/>
    </source>
</evidence>
<dbReference type="Proteomes" id="UP000287865">
    <property type="component" value="Unassembled WGS sequence"/>
</dbReference>